<feature type="domain" description="Integrase DNA-binding" evidence="4">
    <location>
        <begin position="2"/>
        <end position="50"/>
    </location>
</feature>
<dbReference type="Gene3D" id="3.30.160.390">
    <property type="entry name" value="Integrase, DNA-binding domain"/>
    <property type="match status" value="1"/>
</dbReference>
<dbReference type="Proteomes" id="UP000477680">
    <property type="component" value="Chromosome"/>
</dbReference>
<evidence type="ECO:0000256" key="3">
    <source>
        <dbReference type="ARBA" id="ARBA00023125"/>
    </source>
</evidence>
<evidence type="ECO:0000259" key="5">
    <source>
        <dbReference type="Pfam" id="PF22022"/>
    </source>
</evidence>
<accession>A0A6C0U8G0</accession>
<keyword evidence="3" id="KW-0238">DNA-binding</keyword>
<dbReference type="Pfam" id="PF13356">
    <property type="entry name" value="Arm-DNA-bind_3"/>
    <property type="match status" value="1"/>
</dbReference>
<evidence type="ECO:0000313" key="6">
    <source>
        <dbReference type="EMBL" id="QIB66805.1"/>
    </source>
</evidence>
<keyword evidence="7" id="KW-1185">Reference proteome</keyword>
<dbReference type="InterPro" id="IPR011010">
    <property type="entry name" value="DNA_brk_join_enz"/>
</dbReference>
<dbReference type="PANTHER" id="PTHR30629:SF2">
    <property type="entry name" value="PROPHAGE INTEGRASE INTS-RELATED"/>
    <property type="match status" value="1"/>
</dbReference>
<dbReference type="InterPro" id="IPR050808">
    <property type="entry name" value="Phage_Integrase"/>
</dbReference>
<reference evidence="6 7" key="1">
    <citation type="submission" date="2020-02" db="EMBL/GenBank/DDBJ databases">
        <title>Genome sequencing for Kineobactrum sp. M2.</title>
        <authorList>
            <person name="Park S.-J."/>
        </authorList>
    </citation>
    <scope>NUCLEOTIDE SEQUENCE [LARGE SCALE GENOMIC DNA]</scope>
    <source>
        <strain evidence="6 7">M2</strain>
    </source>
</reference>
<proteinExistence type="inferred from homology"/>
<dbReference type="GO" id="GO:0015074">
    <property type="term" value="P:DNA integration"/>
    <property type="evidence" value="ECO:0007669"/>
    <property type="project" value="UniProtKB-KW"/>
</dbReference>
<dbReference type="EMBL" id="CP048711">
    <property type="protein sequence ID" value="QIB66805.1"/>
    <property type="molecule type" value="Genomic_DNA"/>
</dbReference>
<evidence type="ECO:0000313" key="7">
    <source>
        <dbReference type="Proteomes" id="UP000477680"/>
    </source>
</evidence>
<dbReference type="Gene3D" id="1.10.150.130">
    <property type="match status" value="1"/>
</dbReference>
<evidence type="ECO:0000256" key="1">
    <source>
        <dbReference type="ARBA" id="ARBA00008857"/>
    </source>
</evidence>
<feature type="domain" description="Phage integrase central" evidence="5">
    <location>
        <begin position="64"/>
        <end position="159"/>
    </location>
</feature>
<dbReference type="SUPFAM" id="SSF56349">
    <property type="entry name" value="DNA breaking-rejoining enzymes"/>
    <property type="match status" value="1"/>
</dbReference>
<dbReference type="InterPro" id="IPR025166">
    <property type="entry name" value="Integrase_DNA_bind_dom"/>
</dbReference>
<dbReference type="Pfam" id="PF22022">
    <property type="entry name" value="Phage_int_M"/>
    <property type="match status" value="1"/>
</dbReference>
<gene>
    <name evidence="6" type="ORF">G3T16_16805</name>
</gene>
<protein>
    <submittedName>
        <fullName evidence="6">DUF4102 domain-containing protein</fullName>
    </submittedName>
</protein>
<organism evidence="6 7">
    <name type="scientific">Kineobactrum salinum</name>
    <dbReference type="NCBI Taxonomy" id="2708301"/>
    <lineage>
        <taxon>Bacteria</taxon>
        <taxon>Pseudomonadati</taxon>
        <taxon>Pseudomonadota</taxon>
        <taxon>Gammaproteobacteria</taxon>
        <taxon>Cellvibrionales</taxon>
        <taxon>Halieaceae</taxon>
        <taxon>Kineobactrum</taxon>
    </lineage>
</organism>
<name>A0A6C0U8G0_9GAMM</name>
<evidence type="ECO:0000256" key="2">
    <source>
        <dbReference type="ARBA" id="ARBA00022908"/>
    </source>
</evidence>
<dbReference type="KEGG" id="kim:G3T16_16805"/>
<dbReference type="PANTHER" id="PTHR30629">
    <property type="entry name" value="PROPHAGE INTEGRASE"/>
    <property type="match status" value="1"/>
</dbReference>
<dbReference type="InterPro" id="IPR010998">
    <property type="entry name" value="Integrase_recombinase_N"/>
</dbReference>
<keyword evidence="2" id="KW-0229">DNA integration</keyword>
<sequence>MLRATVDGRRTDIGKGPYPEVTLAKARERAREAKDKIRQGIDPVTERKTQKSALIAEQAKAVTFSDVAKEYIAKKSHEFKSAKQVYKLTQQLKTYAYPTLGRMVVADIERAHIVKLLEPIWTTKHETASRVRLHTERVLDLAGVKGLRNGDNPARLKGNLDLTFSAGHKVAKRKHHNALSVDDMPDFWLSLKAQDTRGPASYRSLS</sequence>
<dbReference type="InterPro" id="IPR053876">
    <property type="entry name" value="Phage_int_M"/>
</dbReference>
<dbReference type="InterPro" id="IPR038488">
    <property type="entry name" value="Integrase_DNA-bd_sf"/>
</dbReference>
<dbReference type="AlphaFoldDB" id="A0A6C0U8G0"/>
<dbReference type="GO" id="GO:0003677">
    <property type="term" value="F:DNA binding"/>
    <property type="evidence" value="ECO:0007669"/>
    <property type="project" value="UniProtKB-KW"/>
</dbReference>
<evidence type="ECO:0000259" key="4">
    <source>
        <dbReference type="Pfam" id="PF13356"/>
    </source>
</evidence>
<comment type="similarity">
    <text evidence="1">Belongs to the 'phage' integrase family.</text>
</comment>